<feature type="non-terminal residue" evidence="2">
    <location>
        <position position="460"/>
    </location>
</feature>
<gene>
    <name evidence="2" type="ORF">Ctob_016042</name>
</gene>
<accession>A0A0M0K5Q3</accession>
<comment type="caution">
    <text evidence="2">The sequence shown here is derived from an EMBL/GenBank/DDBJ whole genome shotgun (WGS) entry which is preliminary data.</text>
</comment>
<dbReference type="Proteomes" id="UP000037460">
    <property type="component" value="Unassembled WGS sequence"/>
</dbReference>
<feature type="non-terminal residue" evidence="2">
    <location>
        <position position="1"/>
    </location>
</feature>
<dbReference type="EMBL" id="JWZX01001302">
    <property type="protein sequence ID" value="KOO34191.1"/>
    <property type="molecule type" value="Genomic_DNA"/>
</dbReference>
<name>A0A0M0K5Q3_9EUKA</name>
<reference evidence="3" key="1">
    <citation type="journal article" date="2015" name="PLoS Genet.">
        <title>Genome Sequence and Transcriptome Analyses of Chrysochromulina tobin: Metabolic Tools for Enhanced Algal Fitness in the Prominent Order Prymnesiales (Haptophyceae).</title>
        <authorList>
            <person name="Hovde B.T."/>
            <person name="Deodato C.R."/>
            <person name="Hunsperger H.M."/>
            <person name="Ryken S.A."/>
            <person name="Yost W."/>
            <person name="Jha R.K."/>
            <person name="Patterson J."/>
            <person name="Monnat R.J. Jr."/>
            <person name="Barlow S.B."/>
            <person name="Starkenburg S.R."/>
            <person name="Cattolico R.A."/>
        </authorList>
    </citation>
    <scope>NUCLEOTIDE SEQUENCE</scope>
    <source>
        <strain evidence="3">CCMP291</strain>
    </source>
</reference>
<proteinExistence type="predicted"/>
<evidence type="ECO:0000256" key="1">
    <source>
        <dbReference type="SAM" id="Coils"/>
    </source>
</evidence>
<keyword evidence="1" id="KW-0175">Coiled coil</keyword>
<keyword evidence="3" id="KW-1185">Reference proteome</keyword>
<evidence type="ECO:0000313" key="3">
    <source>
        <dbReference type="Proteomes" id="UP000037460"/>
    </source>
</evidence>
<feature type="coiled-coil region" evidence="1">
    <location>
        <begin position="84"/>
        <end position="121"/>
    </location>
</feature>
<organism evidence="2 3">
    <name type="scientific">Chrysochromulina tobinii</name>
    <dbReference type="NCBI Taxonomy" id="1460289"/>
    <lineage>
        <taxon>Eukaryota</taxon>
        <taxon>Haptista</taxon>
        <taxon>Haptophyta</taxon>
        <taxon>Prymnesiophyceae</taxon>
        <taxon>Prymnesiales</taxon>
        <taxon>Chrysochromulinaceae</taxon>
        <taxon>Chrysochromulina</taxon>
    </lineage>
</organism>
<evidence type="ECO:0000313" key="2">
    <source>
        <dbReference type="EMBL" id="KOO34191.1"/>
    </source>
</evidence>
<protein>
    <submittedName>
        <fullName evidence="2">Uncharacterized protein</fullName>
    </submittedName>
</protein>
<sequence>LRYAIGSSVYVKRSNGEETVAFVKEYDAEKALYTVELERLGSRKAKTCSDKDLRAVDMVEGLLYSARAAVFFPFQAAQEPEPAEEAAQAEAAQAEAVKVAAEEAAQAAEVARAATEEEEAQAPEAARVQCIHRKKPRAFAFPSRCGSLRSGDEQLSKEQIAESEEPLFVKEGNGTITTPAMSPLSEELTSLPGAGRPLSFTSASPPPPGPHRVWVVTSLARRPAAVRLGSAPRLARIIFLAMMVGFTGAHTTILMRDDFSTDGNLVGSTPDVGGVWAFQTNGLDYTGQGSGPVTVSQGALTVSSALAEDFYSNFTAVVSTGSVYAGMDINHATPSSLDILHISAFTHFNVFNSSISICLVRPTGHNSTGYKLRLGQSYTTEMAYGTTYRLVNSFNTTTGRCTLWVNPSSEASTRIMTANPVAPDTTISAVAFRQTNSTPPWTLSIRNLIVATTFAEACPP</sequence>
<dbReference type="AlphaFoldDB" id="A0A0M0K5Q3"/>